<keyword evidence="1" id="KW-1133">Transmembrane helix</keyword>
<dbReference type="KEGG" id="pmes:FX988_00791"/>
<keyword evidence="1" id="KW-0472">Membrane</keyword>
<protein>
    <recommendedName>
        <fullName evidence="4">DUF2938 domain-containing protein</fullName>
    </recommendedName>
</protein>
<dbReference type="AlphaFoldDB" id="A0A857JI08"/>
<dbReference type="EMBL" id="CP047656">
    <property type="protein sequence ID" value="QHJ10577.1"/>
    <property type="molecule type" value="Genomic_DNA"/>
</dbReference>
<reference evidence="2 3" key="1">
    <citation type="submission" date="2019-12" db="EMBL/GenBank/DDBJ databases">
        <title>Genome sequencing and assembly of endphytes of Porphyra tenera.</title>
        <authorList>
            <person name="Park J.M."/>
            <person name="Shin R."/>
            <person name="Jo S.H."/>
        </authorList>
    </citation>
    <scope>NUCLEOTIDE SEQUENCE [LARGE SCALE GENOMIC DNA]</scope>
    <source>
        <strain evidence="2 3">GPM4</strain>
    </source>
</reference>
<gene>
    <name evidence="2" type="ORF">FX988_00791</name>
</gene>
<name>A0A857JI08_9ALTE</name>
<evidence type="ECO:0008006" key="4">
    <source>
        <dbReference type="Google" id="ProtNLM"/>
    </source>
</evidence>
<dbReference type="Proteomes" id="UP000464524">
    <property type="component" value="Chromosome"/>
</dbReference>
<evidence type="ECO:0000313" key="3">
    <source>
        <dbReference type="Proteomes" id="UP000464524"/>
    </source>
</evidence>
<dbReference type="RefSeq" id="WP_160178437.1">
    <property type="nucleotide sequence ID" value="NZ_CP047656.1"/>
</dbReference>
<feature type="transmembrane region" description="Helical" evidence="1">
    <location>
        <begin position="71"/>
        <end position="91"/>
    </location>
</feature>
<feature type="transmembrane region" description="Helical" evidence="1">
    <location>
        <begin position="97"/>
        <end position="116"/>
    </location>
</feature>
<evidence type="ECO:0000256" key="1">
    <source>
        <dbReference type="SAM" id="Phobius"/>
    </source>
</evidence>
<dbReference type="Pfam" id="PF11158">
    <property type="entry name" value="DUF2938"/>
    <property type="match status" value="1"/>
</dbReference>
<dbReference type="InterPro" id="IPR021329">
    <property type="entry name" value="DUF2938"/>
</dbReference>
<accession>A0A857JI08</accession>
<feature type="transmembrane region" description="Helical" evidence="1">
    <location>
        <begin position="137"/>
        <end position="157"/>
    </location>
</feature>
<evidence type="ECO:0000313" key="2">
    <source>
        <dbReference type="EMBL" id="QHJ10577.1"/>
    </source>
</evidence>
<keyword evidence="1" id="KW-0812">Transmembrane</keyword>
<proteinExistence type="predicted"/>
<dbReference type="OrthoDB" id="9812539at2"/>
<sequence>MDTLFFTLLIGIGATVVMDVWAILRMQLFGIPPTNWAMVGRWIAYIPKGTFIHDAIASSGAMRFELAIGWVAHYVIGISYAAILVIIYGSPWVHSPTVWPALMVGIATVLAPFLILQPGMGAGIAASRTPKPNLVRVHSIINHSVFGLGLYLSGWVLNLAYAL</sequence>
<feature type="transmembrane region" description="Helical" evidence="1">
    <location>
        <begin position="6"/>
        <end position="24"/>
    </location>
</feature>
<organism evidence="2 3">
    <name type="scientific">Paraglaciecola mesophila</name>
    <dbReference type="NCBI Taxonomy" id="197222"/>
    <lineage>
        <taxon>Bacteria</taxon>
        <taxon>Pseudomonadati</taxon>
        <taxon>Pseudomonadota</taxon>
        <taxon>Gammaproteobacteria</taxon>
        <taxon>Alteromonadales</taxon>
        <taxon>Alteromonadaceae</taxon>
        <taxon>Paraglaciecola</taxon>
    </lineage>
</organism>
<keyword evidence="3" id="KW-1185">Reference proteome</keyword>